<dbReference type="SUPFAM" id="SSF54593">
    <property type="entry name" value="Glyoxalase/Bleomycin resistance protein/Dihydroxybiphenyl dioxygenase"/>
    <property type="match status" value="1"/>
</dbReference>
<dbReference type="Proteomes" id="UP000824130">
    <property type="component" value="Unassembled WGS sequence"/>
</dbReference>
<reference evidence="2" key="2">
    <citation type="journal article" date="2021" name="PeerJ">
        <title>Extensive microbial diversity within the chicken gut microbiome revealed by metagenomics and culture.</title>
        <authorList>
            <person name="Gilroy R."/>
            <person name="Ravi A."/>
            <person name="Getino M."/>
            <person name="Pursley I."/>
            <person name="Horton D.L."/>
            <person name="Alikhan N.F."/>
            <person name="Baker D."/>
            <person name="Gharbi K."/>
            <person name="Hall N."/>
            <person name="Watson M."/>
            <person name="Adriaenssens E.M."/>
            <person name="Foster-Nyarko E."/>
            <person name="Jarju S."/>
            <person name="Secka A."/>
            <person name="Antonio M."/>
            <person name="Oren A."/>
            <person name="Chaudhuri R.R."/>
            <person name="La Ragione R."/>
            <person name="Hildebrand F."/>
            <person name="Pallen M.J."/>
        </authorList>
    </citation>
    <scope>NUCLEOTIDE SEQUENCE</scope>
    <source>
        <strain evidence="2">ChiSjej4B22-8349</strain>
    </source>
</reference>
<protein>
    <submittedName>
        <fullName evidence="2">VOC family protein</fullName>
    </submittedName>
</protein>
<reference evidence="2" key="1">
    <citation type="submission" date="2020-10" db="EMBL/GenBank/DDBJ databases">
        <authorList>
            <person name="Gilroy R."/>
        </authorList>
    </citation>
    <scope>NUCLEOTIDE SEQUENCE</scope>
    <source>
        <strain evidence="2">ChiSjej4B22-8349</strain>
    </source>
</reference>
<proteinExistence type="predicted"/>
<evidence type="ECO:0000313" key="3">
    <source>
        <dbReference type="Proteomes" id="UP000824130"/>
    </source>
</evidence>
<dbReference type="InterPro" id="IPR004360">
    <property type="entry name" value="Glyas_Fos-R_dOase_dom"/>
</dbReference>
<evidence type="ECO:0000313" key="2">
    <source>
        <dbReference type="EMBL" id="HIU95572.1"/>
    </source>
</evidence>
<dbReference type="AlphaFoldDB" id="A0A9D1N6B1"/>
<dbReference type="Gene3D" id="3.10.180.10">
    <property type="entry name" value="2,3-Dihydroxybiphenyl 1,2-Dioxygenase, domain 1"/>
    <property type="match status" value="1"/>
</dbReference>
<comment type="caution">
    <text evidence="2">The sequence shown here is derived from an EMBL/GenBank/DDBJ whole genome shotgun (WGS) entry which is preliminary data.</text>
</comment>
<evidence type="ECO:0000259" key="1">
    <source>
        <dbReference type="PROSITE" id="PS51819"/>
    </source>
</evidence>
<sequence length="119" mass="13108">MRIGHVTINSGKLEESIKFYQDIAGLEIIRDMRGKGPLNIVFLADEKGGTCIELIGNEDEAYSGEGISIGFEVEDAEGYHEALWNKGMETTPLVEPIPGTAFFFVKDPNGVNIQFISQK</sequence>
<dbReference type="PROSITE" id="PS51819">
    <property type="entry name" value="VOC"/>
    <property type="match status" value="1"/>
</dbReference>
<gene>
    <name evidence="2" type="ORF">IAD25_02545</name>
</gene>
<feature type="domain" description="VOC" evidence="1">
    <location>
        <begin position="2"/>
        <end position="118"/>
    </location>
</feature>
<accession>A0A9D1N6B1</accession>
<dbReference type="CDD" id="cd06587">
    <property type="entry name" value="VOC"/>
    <property type="match status" value="1"/>
</dbReference>
<name>A0A9D1N6B1_9FIRM</name>
<dbReference type="EMBL" id="DVOB01000056">
    <property type="protein sequence ID" value="HIU95572.1"/>
    <property type="molecule type" value="Genomic_DNA"/>
</dbReference>
<dbReference type="InterPro" id="IPR037523">
    <property type="entry name" value="VOC_core"/>
</dbReference>
<dbReference type="InterPro" id="IPR029068">
    <property type="entry name" value="Glyas_Bleomycin-R_OHBP_Dase"/>
</dbReference>
<dbReference type="Pfam" id="PF00903">
    <property type="entry name" value="Glyoxalase"/>
    <property type="match status" value="1"/>
</dbReference>
<organism evidence="2 3">
    <name type="scientific">Candidatus Allocopromorpha excrementipullorum</name>
    <dbReference type="NCBI Taxonomy" id="2840743"/>
    <lineage>
        <taxon>Bacteria</taxon>
        <taxon>Bacillati</taxon>
        <taxon>Bacillota</taxon>
        <taxon>Clostridia</taxon>
        <taxon>Eubacteriales</taxon>
        <taxon>Eubacteriaceae</taxon>
        <taxon>Eubacteriaceae incertae sedis</taxon>
        <taxon>Candidatus Allocopromorpha</taxon>
    </lineage>
</organism>